<dbReference type="AlphaFoldDB" id="A0A6I6JDZ4"/>
<dbReference type="PANTHER" id="PTHR37807">
    <property type="entry name" value="OS07G0160300 PROTEIN"/>
    <property type="match status" value="1"/>
</dbReference>
<sequence>MTDRPVLYVFSGLPGTGKTTLARCLSRHLGACFLRIDTIEQGLRDLCGCDVQGEGYRLAYRIAQDNLLNGVSVVADCCNPIALTRDEWNDVAERADSDRVNLEITCSDPTRHRERVESRSSDIQGLALPTWEDVLARKYDPWEGDDVIRLDTACRSIEESLDALLSAIENRP</sequence>
<protein>
    <submittedName>
        <fullName evidence="1">AAA family ATPase</fullName>
    </submittedName>
</protein>
<dbReference type="Pfam" id="PF13671">
    <property type="entry name" value="AAA_33"/>
    <property type="match status" value="1"/>
</dbReference>
<dbReference type="Gene3D" id="3.40.50.300">
    <property type="entry name" value="P-loop containing nucleotide triphosphate hydrolases"/>
    <property type="match status" value="1"/>
</dbReference>
<dbReference type="Proteomes" id="UP000428328">
    <property type="component" value="Chromosome"/>
</dbReference>
<dbReference type="PANTHER" id="PTHR37807:SF3">
    <property type="entry name" value="OS07G0160300 PROTEIN"/>
    <property type="match status" value="1"/>
</dbReference>
<dbReference type="KEGG" id="psel:GM415_04380"/>
<evidence type="ECO:0000313" key="2">
    <source>
        <dbReference type="Proteomes" id="UP000428328"/>
    </source>
</evidence>
<dbReference type="EMBL" id="CP046400">
    <property type="protein sequence ID" value="QGY39389.1"/>
    <property type="molecule type" value="Genomic_DNA"/>
</dbReference>
<keyword evidence="2" id="KW-1185">Reference proteome</keyword>
<gene>
    <name evidence="1" type="ORF">GM415_04380</name>
</gene>
<reference evidence="1 2" key="1">
    <citation type="submission" date="2019-11" db="EMBL/GenBank/DDBJ databases">
        <authorList>
            <person name="Zheng R.K."/>
            <person name="Sun C.M."/>
        </authorList>
    </citation>
    <scope>NUCLEOTIDE SEQUENCE [LARGE SCALE GENOMIC DNA]</scope>
    <source>
        <strain evidence="1 2">SRB007</strain>
    </source>
</reference>
<organism evidence="1 2">
    <name type="scientific">Pseudodesulfovibrio cashew</name>
    <dbReference type="NCBI Taxonomy" id="2678688"/>
    <lineage>
        <taxon>Bacteria</taxon>
        <taxon>Pseudomonadati</taxon>
        <taxon>Thermodesulfobacteriota</taxon>
        <taxon>Desulfovibrionia</taxon>
        <taxon>Desulfovibrionales</taxon>
        <taxon>Desulfovibrionaceae</taxon>
    </lineage>
</organism>
<dbReference type="RefSeq" id="WP_158946615.1">
    <property type="nucleotide sequence ID" value="NZ_CP046400.1"/>
</dbReference>
<dbReference type="SUPFAM" id="SSF52540">
    <property type="entry name" value="P-loop containing nucleoside triphosphate hydrolases"/>
    <property type="match status" value="1"/>
</dbReference>
<evidence type="ECO:0000313" key="1">
    <source>
        <dbReference type="EMBL" id="QGY39389.1"/>
    </source>
</evidence>
<name>A0A6I6JDZ4_9BACT</name>
<dbReference type="InterPro" id="IPR027417">
    <property type="entry name" value="P-loop_NTPase"/>
</dbReference>
<proteinExistence type="predicted"/>
<accession>A0A6I6JDZ4</accession>